<gene>
    <name evidence="6 7" type="primary">rsmH</name>
    <name evidence="7" type="ORF">GCM10023189_52700</name>
</gene>
<dbReference type="Pfam" id="PF01795">
    <property type="entry name" value="Methyltransf_5"/>
    <property type="match status" value="1"/>
</dbReference>
<dbReference type="EMBL" id="BAABHD010000083">
    <property type="protein sequence ID" value="GAA4468054.1"/>
    <property type="molecule type" value="Genomic_DNA"/>
</dbReference>
<name>A0ABP8NM01_9BACT</name>
<evidence type="ECO:0000256" key="3">
    <source>
        <dbReference type="ARBA" id="ARBA00022603"/>
    </source>
</evidence>
<dbReference type="HAMAP" id="MF_01007">
    <property type="entry name" value="16SrRNA_methyltr_H"/>
    <property type="match status" value="1"/>
</dbReference>
<dbReference type="EC" id="2.1.1.199" evidence="6"/>
<dbReference type="PANTHER" id="PTHR11265">
    <property type="entry name" value="S-ADENOSYL-METHYLTRANSFERASE MRAW"/>
    <property type="match status" value="1"/>
</dbReference>
<dbReference type="InterPro" id="IPR002903">
    <property type="entry name" value="RsmH"/>
</dbReference>
<keyword evidence="4 6" id="KW-0808">Transferase</keyword>
<evidence type="ECO:0000256" key="1">
    <source>
        <dbReference type="ARBA" id="ARBA00010396"/>
    </source>
</evidence>
<evidence type="ECO:0000313" key="7">
    <source>
        <dbReference type="EMBL" id="GAA4468054.1"/>
    </source>
</evidence>
<evidence type="ECO:0000256" key="4">
    <source>
        <dbReference type="ARBA" id="ARBA00022679"/>
    </source>
</evidence>
<organism evidence="7 8">
    <name type="scientific">Nibrella saemangeumensis</name>
    <dbReference type="NCBI Taxonomy" id="1084526"/>
    <lineage>
        <taxon>Bacteria</taxon>
        <taxon>Pseudomonadati</taxon>
        <taxon>Bacteroidota</taxon>
        <taxon>Cytophagia</taxon>
        <taxon>Cytophagales</taxon>
        <taxon>Spirosomataceae</taxon>
        <taxon>Nibrella</taxon>
    </lineage>
</organism>
<sequence>MFVTATDSLRFLTNWRFRVVWLKDKKVAGKCYCMHTTNYHEPVMLEACLDGLAIKPGGTYVDVTFGGGGHSRAILERLEGGRLLVFDQDADAKANADALNDRRLTFIAANFRHLKRYLRLYAIKEVDGILADLGISSHQIDTPERGFSTRFDAELDMRMNQQAPVTAAQIVNEYPEEKLHRILGMYGEVTNARTLAGAIVSARLNRPMKTVNDLKMVLQRYAPRNRENKYFAQVFQALRIEVNEELKVLEEFLEQVPDALAPGGRLVVMSYHSLEDRLVKNFINKGKFHGDVEKDLFGNEQKPLQAITRKPIEAFAEEVSRNPRARSAKLRIAEKIE</sequence>
<feature type="binding site" evidence="6">
    <location>
        <position position="87"/>
    </location>
    <ligand>
        <name>S-adenosyl-L-methionine</name>
        <dbReference type="ChEBI" id="CHEBI:59789"/>
    </ligand>
</feature>
<dbReference type="Gene3D" id="1.10.150.170">
    <property type="entry name" value="Putative methyltransferase TM0872, insert domain"/>
    <property type="match status" value="1"/>
</dbReference>
<dbReference type="InterPro" id="IPR023397">
    <property type="entry name" value="SAM-dep_MeTrfase_MraW_recog"/>
</dbReference>
<dbReference type="SUPFAM" id="SSF53335">
    <property type="entry name" value="S-adenosyl-L-methionine-dependent methyltransferases"/>
    <property type="match status" value="1"/>
</dbReference>
<evidence type="ECO:0000313" key="8">
    <source>
        <dbReference type="Proteomes" id="UP001501175"/>
    </source>
</evidence>
<accession>A0ABP8NM01</accession>
<feature type="binding site" evidence="6">
    <location>
        <position position="132"/>
    </location>
    <ligand>
        <name>S-adenosyl-L-methionine</name>
        <dbReference type="ChEBI" id="CHEBI:59789"/>
    </ligand>
</feature>
<keyword evidence="8" id="KW-1185">Reference proteome</keyword>
<evidence type="ECO:0000256" key="2">
    <source>
        <dbReference type="ARBA" id="ARBA00022552"/>
    </source>
</evidence>
<protein>
    <recommendedName>
        <fullName evidence="6">Ribosomal RNA small subunit methyltransferase H</fullName>
        <ecNumber evidence="6">2.1.1.199</ecNumber>
    </recommendedName>
    <alternativeName>
        <fullName evidence="6">16S rRNA m(4)C1402 methyltransferase</fullName>
    </alternativeName>
    <alternativeName>
        <fullName evidence="6">rRNA (cytosine-N(4)-)-methyltransferase RsmH</fullName>
    </alternativeName>
</protein>
<evidence type="ECO:0000256" key="6">
    <source>
        <dbReference type="HAMAP-Rule" id="MF_01007"/>
    </source>
</evidence>
<reference evidence="8" key="1">
    <citation type="journal article" date="2019" name="Int. J. Syst. Evol. Microbiol.">
        <title>The Global Catalogue of Microorganisms (GCM) 10K type strain sequencing project: providing services to taxonomists for standard genome sequencing and annotation.</title>
        <authorList>
            <consortium name="The Broad Institute Genomics Platform"/>
            <consortium name="The Broad Institute Genome Sequencing Center for Infectious Disease"/>
            <person name="Wu L."/>
            <person name="Ma J."/>
        </authorList>
    </citation>
    <scope>NUCLEOTIDE SEQUENCE [LARGE SCALE GENOMIC DNA]</scope>
    <source>
        <strain evidence="8">JCM 17927</strain>
    </source>
</reference>
<feature type="binding site" evidence="6">
    <location>
        <position position="111"/>
    </location>
    <ligand>
        <name>S-adenosyl-L-methionine</name>
        <dbReference type="ChEBI" id="CHEBI:59789"/>
    </ligand>
</feature>
<feature type="binding site" evidence="6">
    <location>
        <begin position="68"/>
        <end position="70"/>
    </location>
    <ligand>
        <name>S-adenosyl-L-methionine</name>
        <dbReference type="ChEBI" id="CHEBI:59789"/>
    </ligand>
</feature>
<comment type="subcellular location">
    <subcellularLocation>
        <location evidence="6">Cytoplasm</location>
    </subcellularLocation>
</comment>
<dbReference type="Gene3D" id="3.40.50.150">
    <property type="entry name" value="Vaccinia Virus protein VP39"/>
    <property type="match status" value="1"/>
</dbReference>
<dbReference type="NCBIfam" id="TIGR00006">
    <property type="entry name" value="16S rRNA (cytosine(1402)-N(4))-methyltransferase RsmH"/>
    <property type="match status" value="1"/>
</dbReference>
<dbReference type="Proteomes" id="UP001501175">
    <property type="component" value="Unassembled WGS sequence"/>
</dbReference>
<keyword evidence="6" id="KW-0963">Cytoplasm</keyword>
<proteinExistence type="inferred from homology"/>
<dbReference type="PANTHER" id="PTHR11265:SF0">
    <property type="entry name" value="12S RRNA N4-METHYLCYTIDINE METHYLTRANSFERASE"/>
    <property type="match status" value="1"/>
</dbReference>
<comment type="caution">
    <text evidence="7">The sequence shown here is derived from an EMBL/GenBank/DDBJ whole genome shotgun (WGS) entry which is preliminary data.</text>
</comment>
<evidence type="ECO:0000256" key="5">
    <source>
        <dbReference type="ARBA" id="ARBA00022691"/>
    </source>
</evidence>
<feature type="binding site" evidence="6">
    <location>
        <position position="139"/>
    </location>
    <ligand>
        <name>S-adenosyl-L-methionine</name>
        <dbReference type="ChEBI" id="CHEBI:59789"/>
    </ligand>
</feature>
<dbReference type="SUPFAM" id="SSF81799">
    <property type="entry name" value="Putative methyltransferase TM0872, insert domain"/>
    <property type="match status" value="1"/>
</dbReference>
<keyword evidence="2 6" id="KW-0698">rRNA processing</keyword>
<dbReference type="PIRSF" id="PIRSF004486">
    <property type="entry name" value="MraW"/>
    <property type="match status" value="1"/>
</dbReference>
<comment type="catalytic activity">
    <reaction evidence="6">
        <text>cytidine(1402) in 16S rRNA + S-adenosyl-L-methionine = N(4)-methylcytidine(1402) in 16S rRNA + S-adenosyl-L-homocysteine + H(+)</text>
        <dbReference type="Rhea" id="RHEA:42928"/>
        <dbReference type="Rhea" id="RHEA-COMP:10286"/>
        <dbReference type="Rhea" id="RHEA-COMP:10287"/>
        <dbReference type="ChEBI" id="CHEBI:15378"/>
        <dbReference type="ChEBI" id="CHEBI:57856"/>
        <dbReference type="ChEBI" id="CHEBI:59789"/>
        <dbReference type="ChEBI" id="CHEBI:74506"/>
        <dbReference type="ChEBI" id="CHEBI:82748"/>
        <dbReference type="EC" id="2.1.1.199"/>
    </reaction>
</comment>
<comment type="function">
    <text evidence="6">Specifically methylates the N4 position of cytidine in position 1402 (C1402) of 16S rRNA.</text>
</comment>
<keyword evidence="5 6" id="KW-0949">S-adenosyl-L-methionine</keyword>
<comment type="similarity">
    <text evidence="1 6">Belongs to the methyltransferase superfamily. RsmH family.</text>
</comment>
<dbReference type="InterPro" id="IPR029063">
    <property type="entry name" value="SAM-dependent_MTases_sf"/>
</dbReference>
<keyword evidence="3 6" id="KW-0489">Methyltransferase</keyword>